<dbReference type="WBParaSite" id="BTMF_0000212901-mRNA-1">
    <property type="protein sequence ID" value="BTMF_0000212901-mRNA-1"/>
    <property type="gene ID" value="BTMF_0000212901"/>
</dbReference>
<dbReference type="STRING" id="42155.A0A0R3Q725"/>
<evidence type="ECO:0000313" key="4">
    <source>
        <dbReference type="WBParaSite" id="BTMF_0000212901-mRNA-1"/>
    </source>
</evidence>
<evidence type="ECO:0000256" key="1">
    <source>
        <dbReference type="SAM" id="MobiDB-lite"/>
    </source>
</evidence>
<evidence type="ECO:0000313" key="2">
    <source>
        <dbReference type="EMBL" id="VDO10281.1"/>
    </source>
</evidence>
<dbReference type="AlphaFoldDB" id="A0A0R3Q725"/>
<dbReference type="Proteomes" id="UP000280834">
    <property type="component" value="Unassembled WGS sequence"/>
</dbReference>
<protein>
    <submittedName>
        <fullName evidence="4">ZM domain-containing protein</fullName>
    </submittedName>
</protein>
<evidence type="ECO:0000313" key="3">
    <source>
        <dbReference type="Proteomes" id="UP000280834"/>
    </source>
</evidence>
<keyword evidence="3" id="KW-1185">Reference proteome</keyword>
<gene>
    <name evidence="2" type="ORF">BTMF_LOCUS1457</name>
</gene>
<reference evidence="4" key="1">
    <citation type="submission" date="2017-02" db="UniProtKB">
        <authorList>
            <consortium name="WormBaseParasite"/>
        </authorList>
    </citation>
    <scope>IDENTIFICATION</scope>
</reference>
<feature type="compositionally biased region" description="Polar residues" evidence="1">
    <location>
        <begin position="84"/>
        <end position="101"/>
    </location>
</feature>
<organism evidence="4">
    <name type="scientific">Brugia timori</name>
    <dbReference type="NCBI Taxonomy" id="42155"/>
    <lineage>
        <taxon>Eukaryota</taxon>
        <taxon>Metazoa</taxon>
        <taxon>Ecdysozoa</taxon>
        <taxon>Nematoda</taxon>
        <taxon>Chromadorea</taxon>
        <taxon>Rhabditida</taxon>
        <taxon>Spirurina</taxon>
        <taxon>Spiruromorpha</taxon>
        <taxon>Filarioidea</taxon>
        <taxon>Onchocercidae</taxon>
        <taxon>Brugia</taxon>
    </lineage>
</organism>
<name>A0A0R3Q725_9BILA</name>
<feature type="region of interest" description="Disordered" evidence="1">
    <location>
        <begin position="56"/>
        <end position="101"/>
    </location>
</feature>
<feature type="compositionally biased region" description="Low complexity" evidence="1">
    <location>
        <begin position="73"/>
        <end position="82"/>
    </location>
</feature>
<dbReference type="EMBL" id="UZAG01001057">
    <property type="protein sequence ID" value="VDO10281.1"/>
    <property type="molecule type" value="Genomic_DNA"/>
</dbReference>
<proteinExistence type="predicted"/>
<sequence length="101" mass="10865">VLPANRTALSRYQSSDRWTVPVSLSVQYHGAQNYQHQNASKDGSDTVIHGNIDRFQGAHVNSTRGPTPEESVRASSVSSVSAPGPTTESLDSSNRQKTAKV</sequence>
<reference evidence="2 3" key="2">
    <citation type="submission" date="2018-11" db="EMBL/GenBank/DDBJ databases">
        <authorList>
            <consortium name="Pathogen Informatics"/>
        </authorList>
    </citation>
    <scope>NUCLEOTIDE SEQUENCE [LARGE SCALE GENOMIC DNA]</scope>
</reference>
<accession>A0A0R3Q725</accession>